<evidence type="ECO:0000256" key="7">
    <source>
        <dbReference type="ARBA" id="ARBA00023242"/>
    </source>
</evidence>
<evidence type="ECO:0000256" key="4">
    <source>
        <dbReference type="ARBA" id="ARBA00022691"/>
    </source>
</evidence>
<evidence type="ECO:0000256" key="3">
    <source>
        <dbReference type="ARBA" id="ARBA00022679"/>
    </source>
</evidence>
<dbReference type="AlphaFoldDB" id="A0A1S7ULT4"/>
<dbReference type="Gene3D" id="3.40.50.150">
    <property type="entry name" value="Vaccinia Virus protein VP39"/>
    <property type="match status" value="1"/>
</dbReference>
<evidence type="ECO:0000256" key="9">
    <source>
        <dbReference type="ARBA" id="ARBA00047870"/>
    </source>
</evidence>
<reference evidence="11" key="1">
    <citation type="submission" date="2016-03" db="EMBL/GenBank/DDBJ databases">
        <title>Draft genome sequence of Rosellinia necatrix.</title>
        <authorList>
            <person name="Kanematsu S."/>
        </authorList>
    </citation>
    <scope>NUCLEOTIDE SEQUENCE [LARGE SCALE GENOMIC DNA]</scope>
    <source>
        <strain evidence="11">W97</strain>
    </source>
</reference>
<organism evidence="11">
    <name type="scientific">Rosellinia necatrix</name>
    <name type="common">White root-rot fungus</name>
    <dbReference type="NCBI Taxonomy" id="77044"/>
    <lineage>
        <taxon>Eukaryota</taxon>
        <taxon>Fungi</taxon>
        <taxon>Dikarya</taxon>
        <taxon>Ascomycota</taxon>
        <taxon>Pezizomycotina</taxon>
        <taxon>Sordariomycetes</taxon>
        <taxon>Xylariomycetidae</taxon>
        <taxon>Xylariales</taxon>
        <taxon>Xylariaceae</taxon>
        <taxon>Rosellinia</taxon>
    </lineage>
</organism>
<sequence>MAYNGINKHADLDAQPRSFDYRYSGPSNPNPESSSAAAPIDQPNDVNWWHEWYTLRWGRYYGTYKQGRYLLPCDDVECDRLDIMHKFFLVVRQFEDPVFGGLYTYRLPEQPRILDLGCGTGIWAIDTADRHGGQGHIEGWDLNLTQPEAIPPNVTFHRRDIEDPWTAVEPNSFDLIHMRMLNGSIEDWPRLYHQVFKHLKPGSGLLEQVEIDWRPLTDADPRLLADSRLAEWSQKVHRGFTRAGRKLEMDPNTKAILEEIGFNVEHKTIPIAFNPWPEHEHKKDTARWFNLGLTQGLEALTFEPVIHWLSYSEQEVRELIERVKEDMCKREWRTYCTLHIYVARRPPLPGRRA</sequence>
<evidence type="ECO:0000313" key="12">
    <source>
        <dbReference type="Proteomes" id="UP000054516"/>
    </source>
</evidence>
<keyword evidence="7" id="KW-0539">Nucleus</keyword>
<keyword evidence="6" id="KW-0804">Transcription</keyword>
<dbReference type="OrthoDB" id="2013972at2759"/>
<protein>
    <submittedName>
        <fullName evidence="11">Putative methyltransferase variant</fullName>
    </submittedName>
</protein>
<dbReference type="EMBL" id="DF977452">
    <property type="protein sequence ID" value="GAP84295.1"/>
    <property type="molecule type" value="Genomic_DNA"/>
</dbReference>
<name>A0A1S7ULT4_ROSNE</name>
<evidence type="ECO:0000256" key="6">
    <source>
        <dbReference type="ARBA" id="ARBA00023163"/>
    </source>
</evidence>
<keyword evidence="4" id="KW-0949">S-adenosyl-L-methionine</keyword>
<evidence type="ECO:0000313" key="11">
    <source>
        <dbReference type="EMBL" id="GAP84295.1"/>
    </source>
</evidence>
<comment type="similarity">
    <text evidence="8">Belongs to the methyltransferase superfamily. LaeA methyltransferase family.</text>
</comment>
<dbReference type="CDD" id="cd02440">
    <property type="entry name" value="AdoMet_MTases"/>
    <property type="match status" value="1"/>
</dbReference>
<comment type="catalytic activity">
    <reaction evidence="9">
        <text>L-methionyl-[protein] + S-adenosyl-L-methionine = S-methyl-L-methionyl-[protein] + S-adenosyl-L-homocysteine</text>
        <dbReference type="Rhea" id="RHEA:60560"/>
        <dbReference type="Rhea" id="RHEA-COMP:12313"/>
        <dbReference type="Rhea" id="RHEA-COMP:15592"/>
        <dbReference type="ChEBI" id="CHEBI:16044"/>
        <dbReference type="ChEBI" id="CHEBI:57856"/>
        <dbReference type="ChEBI" id="CHEBI:59789"/>
        <dbReference type="ChEBI" id="CHEBI:142742"/>
    </reaction>
    <physiologicalReaction direction="left-to-right" evidence="9">
        <dbReference type="Rhea" id="RHEA:60561"/>
    </physiologicalReaction>
</comment>
<dbReference type="PANTHER" id="PTHR43591">
    <property type="entry name" value="METHYLTRANSFERASE"/>
    <property type="match status" value="1"/>
</dbReference>
<dbReference type="Pfam" id="PF13489">
    <property type="entry name" value="Methyltransf_23"/>
    <property type="match status" value="1"/>
</dbReference>
<dbReference type="Proteomes" id="UP000054516">
    <property type="component" value="Unassembled WGS sequence"/>
</dbReference>
<feature type="region of interest" description="Disordered" evidence="10">
    <location>
        <begin position="21"/>
        <end position="40"/>
    </location>
</feature>
<proteinExistence type="inferred from homology"/>
<dbReference type="SUPFAM" id="SSF53335">
    <property type="entry name" value="S-adenosyl-L-methionine-dependent methyltransferases"/>
    <property type="match status" value="1"/>
</dbReference>
<evidence type="ECO:0000256" key="8">
    <source>
        <dbReference type="ARBA" id="ARBA00038158"/>
    </source>
</evidence>
<keyword evidence="12" id="KW-1185">Reference proteome</keyword>
<feature type="compositionally biased region" description="Low complexity" evidence="10">
    <location>
        <begin position="26"/>
        <end position="39"/>
    </location>
</feature>
<comment type="subcellular location">
    <subcellularLocation>
        <location evidence="1">Nucleus</location>
    </subcellularLocation>
</comment>
<keyword evidence="5" id="KW-0805">Transcription regulation</keyword>
<evidence type="ECO:0000256" key="5">
    <source>
        <dbReference type="ARBA" id="ARBA00023015"/>
    </source>
</evidence>
<dbReference type="InterPro" id="IPR029063">
    <property type="entry name" value="SAM-dependent_MTases_sf"/>
</dbReference>
<dbReference type="GO" id="GO:0005634">
    <property type="term" value="C:nucleus"/>
    <property type="evidence" value="ECO:0007669"/>
    <property type="project" value="UniProtKB-SubCell"/>
</dbReference>
<keyword evidence="2 11" id="KW-0489">Methyltransferase</keyword>
<dbReference type="OMA" id="CDFYAPF"/>
<evidence type="ECO:0000256" key="10">
    <source>
        <dbReference type="SAM" id="MobiDB-lite"/>
    </source>
</evidence>
<evidence type="ECO:0000256" key="2">
    <source>
        <dbReference type="ARBA" id="ARBA00022603"/>
    </source>
</evidence>
<evidence type="ECO:0000256" key="1">
    <source>
        <dbReference type="ARBA" id="ARBA00004123"/>
    </source>
</evidence>
<dbReference type="STRING" id="77044.A0A1S7ULT4"/>
<dbReference type="GO" id="GO:0032259">
    <property type="term" value="P:methylation"/>
    <property type="evidence" value="ECO:0007669"/>
    <property type="project" value="UniProtKB-KW"/>
</dbReference>
<keyword evidence="3 11" id="KW-0808">Transferase</keyword>
<dbReference type="PANTHER" id="PTHR43591:SF30">
    <property type="entry name" value="PROTEIN-METHIONINE METHYLTRANSFERASE LAEA"/>
    <property type="match status" value="1"/>
</dbReference>
<accession>A0A1S7ULT4</accession>
<dbReference type="GO" id="GO:0008168">
    <property type="term" value="F:methyltransferase activity"/>
    <property type="evidence" value="ECO:0007669"/>
    <property type="project" value="UniProtKB-KW"/>
</dbReference>
<gene>
    <name evidence="11" type="ORF">SAMD00023353_0701090</name>
</gene>